<organism evidence="2 3">
    <name type="scientific">Nocardioides simplex</name>
    <name type="common">Arthrobacter simplex</name>
    <dbReference type="NCBI Taxonomy" id="2045"/>
    <lineage>
        <taxon>Bacteria</taxon>
        <taxon>Bacillati</taxon>
        <taxon>Actinomycetota</taxon>
        <taxon>Actinomycetes</taxon>
        <taxon>Propionibacteriales</taxon>
        <taxon>Nocardioidaceae</taxon>
        <taxon>Pimelobacter</taxon>
    </lineage>
</organism>
<comment type="caution">
    <text evidence="2">The sequence shown here is derived from an EMBL/GenBank/DDBJ whole genome shotgun (WGS) entry which is preliminary data.</text>
</comment>
<evidence type="ECO:0000259" key="1">
    <source>
        <dbReference type="Pfam" id="PF00561"/>
    </source>
</evidence>
<dbReference type="GO" id="GO:0016787">
    <property type="term" value="F:hydrolase activity"/>
    <property type="evidence" value="ECO:0007669"/>
    <property type="project" value="UniProtKB-KW"/>
</dbReference>
<dbReference type="PANTHER" id="PTHR37946">
    <property type="entry name" value="SLL1969 PROTEIN"/>
    <property type="match status" value="1"/>
</dbReference>
<dbReference type="Gene3D" id="3.40.50.1820">
    <property type="entry name" value="alpha/beta hydrolase"/>
    <property type="match status" value="1"/>
</dbReference>
<dbReference type="SUPFAM" id="SSF53474">
    <property type="entry name" value="alpha/beta-Hydrolases"/>
    <property type="match status" value="1"/>
</dbReference>
<protein>
    <submittedName>
        <fullName evidence="2">Alpha/beta hydrolase</fullName>
    </submittedName>
</protein>
<feature type="domain" description="AB hydrolase-1" evidence="1">
    <location>
        <begin position="141"/>
        <end position="178"/>
    </location>
</feature>
<dbReference type="Pfam" id="PF00561">
    <property type="entry name" value="Abhydrolase_1"/>
    <property type="match status" value="1"/>
</dbReference>
<proteinExistence type="predicted"/>
<reference evidence="2 3" key="1">
    <citation type="submission" date="2019-09" db="EMBL/GenBank/DDBJ databases">
        <title>Pimelobacter sp. isolated from Paulinella.</title>
        <authorList>
            <person name="Jeong S.E."/>
        </authorList>
    </citation>
    <scope>NUCLEOTIDE SEQUENCE [LARGE SCALE GENOMIC DNA]</scope>
    <source>
        <strain evidence="2 3">Pch-N</strain>
    </source>
</reference>
<keyword evidence="2" id="KW-0378">Hydrolase</keyword>
<dbReference type="Proteomes" id="UP000449906">
    <property type="component" value="Unassembled WGS sequence"/>
</dbReference>
<dbReference type="PANTHER" id="PTHR37946:SF1">
    <property type="entry name" value="SLL1969 PROTEIN"/>
    <property type="match status" value="1"/>
</dbReference>
<accession>A0A7J5DV45</accession>
<dbReference type="InterPro" id="IPR000073">
    <property type="entry name" value="AB_hydrolase_1"/>
</dbReference>
<gene>
    <name evidence="2" type="ORF">F9L07_17905</name>
</gene>
<evidence type="ECO:0000313" key="3">
    <source>
        <dbReference type="Proteomes" id="UP000449906"/>
    </source>
</evidence>
<dbReference type="AlphaFoldDB" id="A0A7J5DV45"/>
<evidence type="ECO:0000313" key="2">
    <source>
        <dbReference type="EMBL" id="KAB2808946.1"/>
    </source>
</evidence>
<name>A0A7J5DV45_NOCSI</name>
<dbReference type="InterPro" id="IPR029058">
    <property type="entry name" value="AB_hydrolase_fold"/>
</dbReference>
<sequence>MPGRGAAVILVPKLEHVLHGGRATVYDFAGEQAAATGGGGAPPRALLLLELPRWGVEYGASRLLDLARAVAPGEADLGQGRPVLVLPGFSAHDRFTGRLRGHLAQRGWDVHGWELGSNHGLTDKIVEGLPRRFAEIAERYDEPVSVVGWSFGGLLARWLAHEHPDRVRQVVCLGSPWRAEGERTRATALFERSRAKHGIAGNARAIVDRLREPVPVPLTAVWSRSDGIVPWHGCTVDEQQDPPAENVEVVSSHVGLVANPLVLAVVVDRLRQDPAAWTPFAWRALVPGAAAGAGAGVAS</sequence>
<dbReference type="EMBL" id="WBVM01000002">
    <property type="protein sequence ID" value="KAB2808946.1"/>
    <property type="molecule type" value="Genomic_DNA"/>
</dbReference>